<evidence type="ECO:0000313" key="3">
    <source>
        <dbReference type="EMBL" id="CEK78787.1"/>
    </source>
</evidence>
<evidence type="ECO:0000313" key="1">
    <source>
        <dbReference type="EMBL" id="CEK78781.1"/>
    </source>
</evidence>
<reference evidence="2" key="1">
    <citation type="submission" date="2014-12" db="EMBL/GenBank/DDBJ databases">
        <title>Insight into the proteome of Arion vulgaris.</title>
        <authorList>
            <person name="Aradska J."/>
            <person name="Bulat T."/>
            <person name="Smidak R."/>
            <person name="Sarate P."/>
            <person name="Gangsoo J."/>
            <person name="Sialana F."/>
            <person name="Bilban M."/>
            <person name="Lubec G."/>
        </authorList>
    </citation>
    <scope>NUCLEOTIDE SEQUENCE</scope>
    <source>
        <tissue evidence="2">Skin</tissue>
    </source>
</reference>
<sequence length="58" mass="6518">GSHSGDPGLIPGKAKKLFCLCHKENQNLNSSRRLHYPLNFTGSSCTTCPRPPQKYYRL</sequence>
<protein>
    <submittedName>
        <fullName evidence="2">Uncharacterized protein</fullName>
    </submittedName>
</protein>
<name>A0A0B7ADD0_9EUPU</name>
<organism evidence="2">
    <name type="scientific">Arion vulgaris</name>
    <dbReference type="NCBI Taxonomy" id="1028688"/>
    <lineage>
        <taxon>Eukaryota</taxon>
        <taxon>Metazoa</taxon>
        <taxon>Spiralia</taxon>
        <taxon>Lophotrochozoa</taxon>
        <taxon>Mollusca</taxon>
        <taxon>Gastropoda</taxon>
        <taxon>Heterobranchia</taxon>
        <taxon>Euthyneura</taxon>
        <taxon>Panpulmonata</taxon>
        <taxon>Eupulmonata</taxon>
        <taxon>Stylommatophora</taxon>
        <taxon>Helicina</taxon>
        <taxon>Arionoidea</taxon>
        <taxon>Arionidae</taxon>
        <taxon>Arion</taxon>
    </lineage>
</organism>
<evidence type="ECO:0000313" key="4">
    <source>
        <dbReference type="EMBL" id="CEK78790.1"/>
    </source>
</evidence>
<dbReference type="EMBL" id="HACG01031928">
    <property type="protein sequence ID" value="CEK78793.1"/>
    <property type="molecule type" value="Transcribed_RNA"/>
</dbReference>
<dbReference type="EMBL" id="HACG01031922">
    <property type="protein sequence ID" value="CEK78787.1"/>
    <property type="molecule type" value="Transcribed_RNA"/>
</dbReference>
<feature type="non-terminal residue" evidence="2">
    <location>
        <position position="1"/>
    </location>
</feature>
<dbReference type="EMBL" id="HACG01031918">
    <property type="protein sequence ID" value="CEK78783.1"/>
    <property type="molecule type" value="Transcribed_RNA"/>
</dbReference>
<dbReference type="EMBL" id="HACG01031925">
    <property type="protein sequence ID" value="CEK78790.1"/>
    <property type="molecule type" value="Transcribed_RNA"/>
</dbReference>
<proteinExistence type="predicted"/>
<accession>A0A0B7ADD0</accession>
<gene>
    <name evidence="2" type="primary">ORF111883</name>
    <name evidence="1" type="synonym">ORF111867</name>
    <name evidence="3" type="synonym">ORF111908</name>
    <name evidence="4" type="synonym">ORF111928</name>
    <name evidence="5" type="synonym">ORF111942</name>
</gene>
<evidence type="ECO:0000313" key="2">
    <source>
        <dbReference type="EMBL" id="CEK78783.1"/>
    </source>
</evidence>
<dbReference type="EMBL" id="HACG01031916">
    <property type="protein sequence ID" value="CEK78781.1"/>
    <property type="molecule type" value="Transcribed_RNA"/>
</dbReference>
<dbReference type="AlphaFoldDB" id="A0A0B7ADD0"/>
<evidence type="ECO:0000313" key="5">
    <source>
        <dbReference type="EMBL" id="CEK78793.1"/>
    </source>
</evidence>